<gene>
    <name evidence="2" type="ORF">GCM10025870_29470</name>
</gene>
<feature type="transmembrane region" description="Helical" evidence="1">
    <location>
        <begin position="83"/>
        <end position="102"/>
    </location>
</feature>
<feature type="transmembrane region" description="Helical" evidence="1">
    <location>
        <begin position="108"/>
        <end position="128"/>
    </location>
</feature>
<accession>A0ABM8H4Y8</accession>
<feature type="transmembrane region" description="Helical" evidence="1">
    <location>
        <begin position="149"/>
        <end position="172"/>
    </location>
</feature>
<keyword evidence="1" id="KW-0812">Transmembrane</keyword>
<sequence length="211" mass="20950">MNSAPAAGRFGVGGGGRWALTALATAALLLVGVFLTAGFDSSVGSAIRVVAIALAATLGAVGVAGCCIVAARSARSRPPVVRGVVICAIALGVPVAAGAVLFAGFVTVLAAGLVLGWIVLVVAAGWPTDPDPAARATRPGIPGRVGLRLTALLSALAVLGATAAGVLHVLVWNPLAKVPGVPLADLYATMVARGSRRRGPRRWSRCGRRGG</sequence>
<dbReference type="Proteomes" id="UP001321477">
    <property type="component" value="Chromosome"/>
</dbReference>
<keyword evidence="1" id="KW-0472">Membrane</keyword>
<name>A0ABM8H4Y8_9MICO</name>
<evidence type="ECO:0000256" key="1">
    <source>
        <dbReference type="SAM" id="Phobius"/>
    </source>
</evidence>
<feature type="transmembrane region" description="Helical" evidence="1">
    <location>
        <begin position="18"/>
        <end position="39"/>
    </location>
</feature>
<proteinExistence type="predicted"/>
<keyword evidence="3" id="KW-1185">Reference proteome</keyword>
<dbReference type="EMBL" id="AP027734">
    <property type="protein sequence ID" value="BDZ55874.1"/>
    <property type="molecule type" value="Genomic_DNA"/>
</dbReference>
<evidence type="ECO:0000313" key="3">
    <source>
        <dbReference type="Proteomes" id="UP001321477"/>
    </source>
</evidence>
<evidence type="ECO:0000313" key="2">
    <source>
        <dbReference type="EMBL" id="BDZ55874.1"/>
    </source>
</evidence>
<protein>
    <submittedName>
        <fullName evidence="2">Uncharacterized protein</fullName>
    </submittedName>
</protein>
<dbReference type="RefSeq" id="WP_286329127.1">
    <property type="nucleotide sequence ID" value="NZ_AP027734.1"/>
</dbReference>
<keyword evidence="1" id="KW-1133">Transmembrane helix</keyword>
<reference evidence="3" key="1">
    <citation type="journal article" date="2019" name="Int. J. Syst. Evol. Microbiol.">
        <title>The Global Catalogue of Microorganisms (GCM) 10K type strain sequencing project: providing services to taxonomists for standard genome sequencing and annotation.</title>
        <authorList>
            <consortium name="The Broad Institute Genomics Platform"/>
            <consortium name="The Broad Institute Genome Sequencing Center for Infectious Disease"/>
            <person name="Wu L."/>
            <person name="Ma J."/>
        </authorList>
    </citation>
    <scope>NUCLEOTIDE SEQUENCE [LARGE SCALE GENOMIC DNA]</scope>
    <source>
        <strain evidence="3">NBRC 109019</strain>
    </source>
</reference>
<organism evidence="2 3">
    <name type="scientific">Agromyces marinus</name>
    <dbReference type="NCBI Taxonomy" id="1389020"/>
    <lineage>
        <taxon>Bacteria</taxon>
        <taxon>Bacillati</taxon>
        <taxon>Actinomycetota</taxon>
        <taxon>Actinomycetes</taxon>
        <taxon>Micrococcales</taxon>
        <taxon>Microbacteriaceae</taxon>
        <taxon>Agromyces</taxon>
    </lineage>
</organism>
<feature type="transmembrane region" description="Helical" evidence="1">
    <location>
        <begin position="45"/>
        <end position="71"/>
    </location>
</feature>